<keyword evidence="1" id="KW-0812">Transmembrane</keyword>
<feature type="transmembrane region" description="Helical" evidence="1">
    <location>
        <begin position="35"/>
        <end position="56"/>
    </location>
</feature>
<keyword evidence="1" id="KW-1133">Transmembrane helix</keyword>
<name>A0A7H0IGP2_9ACTN</name>
<evidence type="ECO:0000313" key="2">
    <source>
        <dbReference type="EMBL" id="QNP71958.1"/>
    </source>
</evidence>
<gene>
    <name evidence="2" type="ORF">IAG44_22775</name>
</gene>
<dbReference type="EMBL" id="CP060828">
    <property type="protein sequence ID" value="QNP71958.1"/>
    <property type="molecule type" value="Genomic_DNA"/>
</dbReference>
<reference evidence="2 3" key="1">
    <citation type="submission" date="2020-08" db="EMBL/GenBank/DDBJ databases">
        <title>A novel species.</title>
        <authorList>
            <person name="Gao J."/>
        </authorList>
    </citation>
    <scope>NUCLEOTIDE SEQUENCE [LARGE SCALE GENOMIC DNA]</scope>
    <source>
        <strain evidence="2 3">CRXT-G-22</strain>
    </source>
</reference>
<dbReference type="RefSeq" id="WP_187748915.1">
    <property type="nucleotide sequence ID" value="NZ_CP060828.1"/>
</dbReference>
<evidence type="ECO:0000256" key="1">
    <source>
        <dbReference type="SAM" id="Phobius"/>
    </source>
</evidence>
<dbReference type="KEGG" id="sroi:IAG44_22775"/>
<feature type="transmembrane region" description="Helical" evidence="1">
    <location>
        <begin position="6"/>
        <end position="23"/>
    </location>
</feature>
<protein>
    <submittedName>
        <fullName evidence="2">Uncharacterized protein</fullName>
    </submittedName>
</protein>
<accession>A0A7H0IGP2</accession>
<dbReference type="Proteomes" id="UP000516052">
    <property type="component" value="Chromosome"/>
</dbReference>
<organism evidence="2 3">
    <name type="scientific">Streptomyces roseirectus</name>
    <dbReference type="NCBI Taxonomy" id="2768066"/>
    <lineage>
        <taxon>Bacteria</taxon>
        <taxon>Bacillati</taxon>
        <taxon>Actinomycetota</taxon>
        <taxon>Actinomycetes</taxon>
        <taxon>Kitasatosporales</taxon>
        <taxon>Streptomycetaceae</taxon>
        <taxon>Streptomyces</taxon>
    </lineage>
</organism>
<dbReference type="AlphaFoldDB" id="A0A7H0IGP2"/>
<keyword evidence="1" id="KW-0472">Membrane</keyword>
<keyword evidence="3" id="KW-1185">Reference proteome</keyword>
<sequence length="91" mass="9436">MDAFGGPAILVLVAVVIVMLKYRRRAAGRRSLLPVSGTPGRIAVAVAFAVGCGWAWAQGPSIINAGVLGLSLALLVGAAAEFLARRNTQHR</sequence>
<proteinExistence type="predicted"/>
<feature type="transmembrane region" description="Helical" evidence="1">
    <location>
        <begin position="62"/>
        <end position="84"/>
    </location>
</feature>
<evidence type="ECO:0000313" key="3">
    <source>
        <dbReference type="Proteomes" id="UP000516052"/>
    </source>
</evidence>